<name>A0ABW0M9U1_9BURK</name>
<evidence type="ECO:0000313" key="9">
    <source>
        <dbReference type="EMBL" id="MFC5473641.1"/>
    </source>
</evidence>
<comment type="caution">
    <text evidence="9">The sequence shown here is derived from an EMBL/GenBank/DDBJ whole genome shotgun (WGS) entry which is preliminary data.</text>
</comment>
<evidence type="ECO:0000256" key="6">
    <source>
        <dbReference type="ARBA" id="ARBA00023014"/>
    </source>
</evidence>
<feature type="domain" description="High potential iron-sulfur proteins family profile" evidence="8">
    <location>
        <begin position="28"/>
        <end position="95"/>
    </location>
</feature>
<dbReference type="PROSITE" id="PS51373">
    <property type="entry name" value="HIPIP"/>
    <property type="match status" value="1"/>
</dbReference>
<dbReference type="InterPro" id="IPR036369">
    <property type="entry name" value="HIPIP_sf"/>
</dbReference>
<evidence type="ECO:0000256" key="7">
    <source>
        <dbReference type="RuleBase" id="RU000620"/>
    </source>
</evidence>
<keyword evidence="2 7" id="KW-0004">4Fe-4S</keyword>
<dbReference type="Gene3D" id="4.10.490.10">
    <property type="entry name" value="High potential iron-sulphur protein"/>
    <property type="match status" value="1"/>
</dbReference>
<dbReference type="InterPro" id="IPR000170">
    <property type="entry name" value="High_potential_FeS_prot"/>
</dbReference>
<keyword evidence="5 7" id="KW-0408">Iron</keyword>
<keyword evidence="6 7" id="KW-0411">Iron-sulfur</keyword>
<keyword evidence="10" id="KW-1185">Reference proteome</keyword>
<evidence type="ECO:0000256" key="3">
    <source>
        <dbReference type="ARBA" id="ARBA00022723"/>
    </source>
</evidence>
<evidence type="ECO:0000256" key="1">
    <source>
        <dbReference type="ARBA" id="ARBA00022448"/>
    </source>
</evidence>
<reference evidence="10" key="1">
    <citation type="journal article" date="2019" name="Int. J. Syst. Evol. Microbiol.">
        <title>The Global Catalogue of Microorganisms (GCM) 10K type strain sequencing project: providing services to taxonomists for standard genome sequencing and annotation.</title>
        <authorList>
            <consortium name="The Broad Institute Genomics Platform"/>
            <consortium name="The Broad Institute Genome Sequencing Center for Infectious Disease"/>
            <person name="Wu L."/>
            <person name="Ma J."/>
        </authorList>
    </citation>
    <scope>NUCLEOTIDE SEQUENCE [LARGE SCALE GENOMIC DNA]</scope>
    <source>
        <strain evidence="10">JCM 17066</strain>
    </source>
</reference>
<evidence type="ECO:0000313" key="10">
    <source>
        <dbReference type="Proteomes" id="UP001596045"/>
    </source>
</evidence>
<evidence type="ECO:0000256" key="2">
    <source>
        <dbReference type="ARBA" id="ARBA00022485"/>
    </source>
</evidence>
<evidence type="ECO:0000256" key="5">
    <source>
        <dbReference type="ARBA" id="ARBA00023004"/>
    </source>
</evidence>
<comment type="function">
    <text evidence="7">Specific class of high-redox-potential 4Fe-4S ferredoxins. Functions in anaerobic electron transport in most purple and in some other photosynthetic bacteria and in at least one genus (Paracoccus) of halophilic, denitrifying bacteria.</text>
</comment>
<keyword evidence="4 7" id="KW-0249">Electron transport</keyword>
<dbReference type="EMBL" id="JBHSMT010000012">
    <property type="protein sequence ID" value="MFC5473641.1"/>
    <property type="molecule type" value="Genomic_DNA"/>
</dbReference>
<dbReference type="Proteomes" id="UP001596045">
    <property type="component" value="Unassembled WGS sequence"/>
</dbReference>
<comment type="subunit">
    <text evidence="7">Homodimer.</text>
</comment>
<organism evidence="9 10">
    <name type="scientific">Paraherbaspirillum soli</name>
    <dbReference type="NCBI Taxonomy" id="631222"/>
    <lineage>
        <taxon>Bacteria</taxon>
        <taxon>Pseudomonadati</taxon>
        <taxon>Pseudomonadota</taxon>
        <taxon>Betaproteobacteria</taxon>
        <taxon>Burkholderiales</taxon>
        <taxon>Oxalobacteraceae</taxon>
        <taxon>Paraherbaspirillum</taxon>
    </lineage>
</organism>
<proteinExistence type="inferred from homology"/>
<gene>
    <name evidence="9" type="ORF">ACFPM8_06665</name>
</gene>
<dbReference type="Pfam" id="PF01355">
    <property type="entry name" value="HIPIP"/>
    <property type="match status" value="1"/>
</dbReference>
<evidence type="ECO:0000259" key="8">
    <source>
        <dbReference type="PROSITE" id="PS51373"/>
    </source>
</evidence>
<sequence>MSPIKQVSRRRALRRVGELLGSIFLLRFVAQSRPAIAGTASKASMHYQDHPNDGDKCADCPSFRLNPEPDATMGKCKIVAGDIDPNGWCIAFSRR</sequence>
<evidence type="ECO:0000256" key="4">
    <source>
        <dbReference type="ARBA" id="ARBA00022982"/>
    </source>
</evidence>
<protein>
    <recommendedName>
        <fullName evidence="7">High-potential iron-sulfur protein</fullName>
        <shortName evidence="7">HiPIP</shortName>
    </recommendedName>
</protein>
<dbReference type="SUPFAM" id="SSF57652">
    <property type="entry name" value="HIPIP (high potential iron protein)"/>
    <property type="match status" value="1"/>
</dbReference>
<keyword evidence="3 7" id="KW-0479">Metal-binding</keyword>
<accession>A0ABW0M9U1</accession>
<keyword evidence="1 7" id="KW-0813">Transport</keyword>
<comment type="similarity">
    <text evidence="7">Belongs to the high-potential iron-sulfur protein (HiPIP) family.</text>
</comment>
<dbReference type="RefSeq" id="WP_378996305.1">
    <property type="nucleotide sequence ID" value="NZ_JBHSMT010000012.1"/>
</dbReference>